<dbReference type="EMBL" id="JAXLPB010000002">
    <property type="protein sequence ID" value="MDY8109084.1"/>
    <property type="molecule type" value="Genomic_DNA"/>
</dbReference>
<keyword evidence="1" id="KW-0175">Coiled coil</keyword>
<sequence length="151" mass="17075">MSSRALIRPAWTPATIALMVGGFFVFWPLGLAVLAYILWGERLDAFKRDVNTSTDRLFGGLKRSGFGGTAFGASNTGNVAFDDWRDAELKRLDDERRKLNEAAAEFEAHARELRRAKDQEEFDRFMKDRQAREKTRNDARNDGPIVDGHPA</sequence>
<evidence type="ECO:0000256" key="1">
    <source>
        <dbReference type="SAM" id="Coils"/>
    </source>
</evidence>
<dbReference type="Proteomes" id="UP001294412">
    <property type="component" value="Unassembled WGS sequence"/>
</dbReference>
<name>A0ABU5I129_9HYPH</name>
<evidence type="ECO:0000256" key="2">
    <source>
        <dbReference type="SAM" id="MobiDB-lite"/>
    </source>
</evidence>
<keyword evidence="3" id="KW-0472">Membrane</keyword>
<dbReference type="InterPro" id="IPR021273">
    <property type="entry name" value="DUF2852"/>
</dbReference>
<keyword evidence="3" id="KW-1133">Transmembrane helix</keyword>
<gene>
    <name evidence="4" type="ORF">U0C82_07990</name>
</gene>
<organism evidence="4 5">
    <name type="scientific">Fulvimarina uroteuthidis</name>
    <dbReference type="NCBI Taxonomy" id="3098149"/>
    <lineage>
        <taxon>Bacteria</taxon>
        <taxon>Pseudomonadati</taxon>
        <taxon>Pseudomonadota</taxon>
        <taxon>Alphaproteobacteria</taxon>
        <taxon>Hyphomicrobiales</taxon>
        <taxon>Aurantimonadaceae</taxon>
        <taxon>Fulvimarina</taxon>
    </lineage>
</organism>
<keyword evidence="3" id="KW-0812">Transmembrane</keyword>
<evidence type="ECO:0000313" key="4">
    <source>
        <dbReference type="EMBL" id="MDY8109084.1"/>
    </source>
</evidence>
<protein>
    <submittedName>
        <fullName evidence="4">DUF2852 domain-containing protein</fullName>
    </submittedName>
</protein>
<evidence type="ECO:0000256" key="3">
    <source>
        <dbReference type="SAM" id="Phobius"/>
    </source>
</evidence>
<evidence type="ECO:0000313" key="5">
    <source>
        <dbReference type="Proteomes" id="UP001294412"/>
    </source>
</evidence>
<reference evidence="4 5" key="1">
    <citation type="submission" date="2023-12" db="EMBL/GenBank/DDBJ databases">
        <title>Description of Novel Strain Fulvimarina sp. 2208YS6-2-32 isolated from Uroteuthis (Photololigo) edulis.</title>
        <authorList>
            <person name="Park J.-S."/>
        </authorList>
    </citation>
    <scope>NUCLEOTIDE SEQUENCE [LARGE SCALE GENOMIC DNA]</scope>
    <source>
        <strain evidence="4 5">2208YS6-2-32</strain>
    </source>
</reference>
<comment type="caution">
    <text evidence="4">The sequence shown here is derived from an EMBL/GenBank/DDBJ whole genome shotgun (WGS) entry which is preliminary data.</text>
</comment>
<dbReference type="Pfam" id="PF11014">
    <property type="entry name" value="DUF2852"/>
    <property type="match status" value="1"/>
</dbReference>
<accession>A0ABU5I129</accession>
<keyword evidence="5" id="KW-1185">Reference proteome</keyword>
<feature type="transmembrane region" description="Helical" evidence="3">
    <location>
        <begin position="16"/>
        <end position="39"/>
    </location>
</feature>
<proteinExistence type="predicted"/>
<feature type="region of interest" description="Disordered" evidence="2">
    <location>
        <begin position="122"/>
        <end position="151"/>
    </location>
</feature>
<feature type="compositionally biased region" description="Basic and acidic residues" evidence="2">
    <location>
        <begin position="122"/>
        <end position="141"/>
    </location>
</feature>
<dbReference type="RefSeq" id="WP_322186546.1">
    <property type="nucleotide sequence ID" value="NZ_JAXLPB010000002.1"/>
</dbReference>
<feature type="coiled-coil region" evidence="1">
    <location>
        <begin position="85"/>
        <end position="119"/>
    </location>
</feature>